<evidence type="ECO:0000256" key="1">
    <source>
        <dbReference type="SAM" id="MobiDB-lite"/>
    </source>
</evidence>
<gene>
    <name evidence="3" type="ORF">HJG60_010658</name>
</gene>
<feature type="compositionally biased region" description="Polar residues" evidence="1">
    <location>
        <begin position="42"/>
        <end position="54"/>
    </location>
</feature>
<name>A0A834EF44_9CHIR</name>
<evidence type="ECO:0000259" key="2">
    <source>
        <dbReference type="Pfam" id="PF15539"/>
    </source>
</evidence>
<dbReference type="EMBL" id="JABVXQ010000004">
    <property type="protein sequence ID" value="KAF6114724.1"/>
    <property type="molecule type" value="Genomic_DNA"/>
</dbReference>
<dbReference type="Proteomes" id="UP000664940">
    <property type="component" value="Unassembled WGS sequence"/>
</dbReference>
<reference evidence="3 4" key="1">
    <citation type="journal article" date="2020" name="Nature">
        <title>Six reference-quality genomes reveal evolution of bat adaptations.</title>
        <authorList>
            <person name="Jebb D."/>
            <person name="Huang Z."/>
            <person name="Pippel M."/>
            <person name="Hughes G.M."/>
            <person name="Lavrichenko K."/>
            <person name="Devanna P."/>
            <person name="Winkler S."/>
            <person name="Jermiin L.S."/>
            <person name="Skirmuntt E.C."/>
            <person name="Katzourakis A."/>
            <person name="Burkitt-Gray L."/>
            <person name="Ray D.A."/>
            <person name="Sullivan K.A.M."/>
            <person name="Roscito J.G."/>
            <person name="Kirilenko B.M."/>
            <person name="Davalos L.M."/>
            <person name="Corthals A.P."/>
            <person name="Power M.L."/>
            <person name="Jones G."/>
            <person name="Ransome R.D."/>
            <person name="Dechmann D.K.N."/>
            <person name="Locatelli A.G."/>
            <person name="Puechmaille S.J."/>
            <person name="Fedrigo O."/>
            <person name="Jarvis E.D."/>
            <person name="Hiller M."/>
            <person name="Vernes S.C."/>
            <person name="Myers E.W."/>
            <person name="Teeling E.C."/>
        </authorList>
    </citation>
    <scope>NUCLEOTIDE SEQUENCE [LARGE SCALE GENOMIC DNA]</scope>
    <source>
        <strain evidence="3">Bat1K_MPI-CBG_1</strain>
    </source>
</reference>
<protein>
    <recommendedName>
        <fullName evidence="2">Chromatin assembly factor 1 subunit p150 C-terminal domain-containing protein</fullName>
    </recommendedName>
</protein>
<proteinExistence type="predicted"/>
<evidence type="ECO:0000313" key="4">
    <source>
        <dbReference type="Proteomes" id="UP000664940"/>
    </source>
</evidence>
<dbReference type="InterPro" id="IPR029105">
    <property type="entry name" value="CAF1-p150_C2"/>
</dbReference>
<feature type="domain" description="Chromatin assembly factor 1 subunit p150 C-terminal" evidence="2">
    <location>
        <begin position="69"/>
        <end position="227"/>
    </location>
</feature>
<feature type="region of interest" description="Disordered" evidence="1">
    <location>
        <begin position="32"/>
        <end position="60"/>
    </location>
</feature>
<organism evidence="3 4">
    <name type="scientific">Phyllostomus discolor</name>
    <name type="common">pale spear-nosed bat</name>
    <dbReference type="NCBI Taxonomy" id="89673"/>
    <lineage>
        <taxon>Eukaryota</taxon>
        <taxon>Metazoa</taxon>
        <taxon>Chordata</taxon>
        <taxon>Craniata</taxon>
        <taxon>Vertebrata</taxon>
        <taxon>Euteleostomi</taxon>
        <taxon>Mammalia</taxon>
        <taxon>Eutheria</taxon>
        <taxon>Laurasiatheria</taxon>
        <taxon>Chiroptera</taxon>
        <taxon>Yangochiroptera</taxon>
        <taxon>Phyllostomidae</taxon>
        <taxon>Phyllostominae</taxon>
        <taxon>Phyllostomus</taxon>
    </lineage>
</organism>
<comment type="caution">
    <text evidence="3">The sequence shown here is derived from an EMBL/GenBank/DDBJ whole genome shotgun (WGS) entry which is preliminary data.</text>
</comment>
<accession>A0A834EF44</accession>
<sequence>MPKVSKREKKTSTIGPVALSVLQECEWKQTDHTRIPRVLPPSTAQQGHQESQEQLCKPPEPWLFLPTDPTTSEDNTILQGQAQVDREQLFQLLFLRMQCVRRGQISGCAGLSTHKCLKSFDQEHMPVPCQWSYVTMVLLATREDSGSVQATGPSQGAPILLKRKSAGRMCITQFMKKHRHYGQVGTGHLDGFQAVEDGTCVLMDISGVAEVLGPMWNHSWSWKACGNRYQQEPPTLPSSLSPS</sequence>
<dbReference type="AlphaFoldDB" id="A0A834EF44"/>
<evidence type="ECO:0000313" key="3">
    <source>
        <dbReference type="EMBL" id="KAF6114724.1"/>
    </source>
</evidence>
<dbReference type="Pfam" id="PF15539">
    <property type="entry name" value="CAF1-p150_C2"/>
    <property type="match status" value="1"/>
</dbReference>